<comment type="caution">
    <text evidence="2">The sequence shown here is derived from an EMBL/GenBank/DDBJ whole genome shotgun (WGS) entry which is preliminary data.</text>
</comment>
<dbReference type="Proteomes" id="UP001152320">
    <property type="component" value="Chromosome 22"/>
</dbReference>
<sequence>MVVGSAAGMRFDIMGVGAAAAGIKVDMWDGLYDTVSLDSDNLPRGQNLADKGRGLRAVSRRNQETHRLRNFNPDDLDEALSLADDMVKEKKKKQWARQANQKREARSIFSDP</sequence>
<organism evidence="2 3">
    <name type="scientific">Holothuria leucospilota</name>
    <name type="common">Black long sea cucumber</name>
    <name type="synonym">Mertensiothuria leucospilota</name>
    <dbReference type="NCBI Taxonomy" id="206669"/>
    <lineage>
        <taxon>Eukaryota</taxon>
        <taxon>Metazoa</taxon>
        <taxon>Echinodermata</taxon>
        <taxon>Eleutherozoa</taxon>
        <taxon>Echinozoa</taxon>
        <taxon>Holothuroidea</taxon>
        <taxon>Aspidochirotacea</taxon>
        <taxon>Aspidochirotida</taxon>
        <taxon>Holothuriidae</taxon>
        <taxon>Holothuria</taxon>
    </lineage>
</organism>
<name>A0A9Q1BCX6_HOLLE</name>
<feature type="region of interest" description="Disordered" evidence="1">
    <location>
        <begin position="91"/>
        <end position="112"/>
    </location>
</feature>
<evidence type="ECO:0000313" key="2">
    <source>
        <dbReference type="EMBL" id="KAJ8020823.1"/>
    </source>
</evidence>
<dbReference type="EMBL" id="JAIZAY010000022">
    <property type="protein sequence ID" value="KAJ8020823.1"/>
    <property type="molecule type" value="Genomic_DNA"/>
</dbReference>
<accession>A0A9Q1BCX6</accession>
<proteinExistence type="predicted"/>
<evidence type="ECO:0000256" key="1">
    <source>
        <dbReference type="SAM" id="MobiDB-lite"/>
    </source>
</evidence>
<dbReference type="AlphaFoldDB" id="A0A9Q1BCX6"/>
<gene>
    <name evidence="2" type="ORF">HOLleu_40518</name>
</gene>
<keyword evidence="3" id="KW-1185">Reference proteome</keyword>
<evidence type="ECO:0000313" key="3">
    <source>
        <dbReference type="Proteomes" id="UP001152320"/>
    </source>
</evidence>
<protein>
    <submittedName>
        <fullName evidence="2">Uncharacterized protein</fullName>
    </submittedName>
</protein>
<reference evidence="2" key="1">
    <citation type="submission" date="2021-10" db="EMBL/GenBank/DDBJ databases">
        <title>Tropical sea cucumber genome reveals ecological adaptation and Cuvierian tubules defense mechanism.</title>
        <authorList>
            <person name="Chen T."/>
        </authorList>
    </citation>
    <scope>NUCLEOTIDE SEQUENCE</scope>
    <source>
        <strain evidence="2">Nanhai2018</strain>
        <tissue evidence="2">Muscle</tissue>
    </source>
</reference>